<name>A0AB39PIE1_9ACTN</name>
<dbReference type="RefSeq" id="WP_369237174.1">
    <property type="nucleotide sequence ID" value="NZ_CP163435.1"/>
</dbReference>
<gene>
    <name evidence="1" type="ORF">AB5J56_30715</name>
</gene>
<reference evidence="1" key="1">
    <citation type="submission" date="2024-07" db="EMBL/GenBank/DDBJ databases">
        <authorList>
            <person name="Yu S.T."/>
        </authorList>
    </citation>
    <scope>NUCLEOTIDE SEQUENCE</scope>
    <source>
        <strain evidence="1">R21</strain>
    </source>
</reference>
<proteinExistence type="predicted"/>
<evidence type="ECO:0000313" key="1">
    <source>
        <dbReference type="EMBL" id="XDQ28789.1"/>
    </source>
</evidence>
<evidence type="ECO:0008006" key="2">
    <source>
        <dbReference type="Google" id="ProtNLM"/>
    </source>
</evidence>
<protein>
    <recommendedName>
        <fullName evidence="2">PknH-like extracellular domain-containing protein</fullName>
    </recommendedName>
</protein>
<dbReference type="EMBL" id="CP163435">
    <property type="protein sequence ID" value="XDQ28789.1"/>
    <property type="molecule type" value="Genomic_DNA"/>
</dbReference>
<dbReference type="AlphaFoldDB" id="A0AB39PIE1"/>
<organism evidence="1">
    <name type="scientific">Streptomyces sp. R21</name>
    <dbReference type="NCBI Taxonomy" id="3238627"/>
    <lineage>
        <taxon>Bacteria</taxon>
        <taxon>Bacillati</taxon>
        <taxon>Actinomycetota</taxon>
        <taxon>Actinomycetes</taxon>
        <taxon>Kitasatosporales</taxon>
        <taxon>Streptomycetaceae</taxon>
        <taxon>Streptomyces</taxon>
    </lineage>
</organism>
<accession>A0AB39PIE1</accession>
<sequence>MTEPPGAFPPPPMPPAAPPVPGPPRTAWYARPVPVGLAGLLLGAAMIGVPWLLTRDDTPATGGQGSLTGGSTAALSAPEKLGDFMHQDTAMKGLGADEDKEKAEKNAEVYVTADRRSSGLLSTAYGGAPAVVQGFADAKFENQFQLTAVRARSPRPFVAYEDPAHVGLVKPQNEMTSFGKVDCVIYNAPTNSGGTPASDSVSVISCQRTGDGLTVQIRQVSGDVGHVPRRVAGLVDQAWTALS</sequence>